<feature type="compositionally biased region" description="Basic residues" evidence="1">
    <location>
        <begin position="1"/>
        <end position="10"/>
    </location>
</feature>
<feature type="region of interest" description="Disordered" evidence="1">
    <location>
        <begin position="1"/>
        <end position="27"/>
    </location>
</feature>
<gene>
    <name evidence="3" type="ORF">SASPL_119062</name>
</gene>
<accession>A0A8X8XXW1</accession>
<comment type="caution">
    <text evidence="3">The sequence shown here is derived from an EMBL/GenBank/DDBJ whole genome shotgun (WGS) entry which is preliminary data.</text>
</comment>
<organism evidence="3">
    <name type="scientific">Salvia splendens</name>
    <name type="common">Scarlet sage</name>
    <dbReference type="NCBI Taxonomy" id="180675"/>
    <lineage>
        <taxon>Eukaryota</taxon>
        <taxon>Viridiplantae</taxon>
        <taxon>Streptophyta</taxon>
        <taxon>Embryophyta</taxon>
        <taxon>Tracheophyta</taxon>
        <taxon>Spermatophyta</taxon>
        <taxon>Magnoliopsida</taxon>
        <taxon>eudicotyledons</taxon>
        <taxon>Gunneridae</taxon>
        <taxon>Pentapetalae</taxon>
        <taxon>asterids</taxon>
        <taxon>lamiids</taxon>
        <taxon>Lamiales</taxon>
        <taxon>Lamiaceae</taxon>
        <taxon>Nepetoideae</taxon>
        <taxon>Mentheae</taxon>
        <taxon>Salviinae</taxon>
        <taxon>Salvia</taxon>
        <taxon>Salvia subgen. Calosphace</taxon>
        <taxon>core Calosphace</taxon>
    </lineage>
</organism>
<dbReference type="Proteomes" id="UP000298416">
    <property type="component" value="Unassembled WGS sequence"/>
</dbReference>
<protein>
    <recommendedName>
        <fullName evidence="2">DUF7054 domain-containing protein</fullName>
    </recommendedName>
</protein>
<dbReference type="PANTHER" id="PTHR33270">
    <property type="entry name" value="BNAC05G50380D PROTEIN"/>
    <property type="match status" value="1"/>
</dbReference>
<name>A0A8X8XXW1_SALSN</name>
<reference evidence="3" key="1">
    <citation type="submission" date="2018-01" db="EMBL/GenBank/DDBJ databases">
        <authorList>
            <person name="Mao J.F."/>
        </authorList>
    </citation>
    <scope>NUCLEOTIDE SEQUENCE</scope>
    <source>
        <strain evidence="3">Huo1</strain>
        <tissue evidence="3">Leaf</tissue>
    </source>
</reference>
<dbReference type="InterPro" id="IPR040358">
    <property type="entry name" value="At4g22758-like"/>
</dbReference>
<evidence type="ECO:0000313" key="4">
    <source>
        <dbReference type="Proteomes" id="UP000298416"/>
    </source>
</evidence>
<dbReference type="Pfam" id="PF23156">
    <property type="entry name" value="DUF7054"/>
    <property type="match status" value="1"/>
</dbReference>
<keyword evidence="4" id="KW-1185">Reference proteome</keyword>
<evidence type="ECO:0000313" key="3">
    <source>
        <dbReference type="EMBL" id="KAG6422490.1"/>
    </source>
</evidence>
<reference evidence="3" key="2">
    <citation type="submission" date="2020-08" db="EMBL/GenBank/DDBJ databases">
        <title>Plant Genome Project.</title>
        <authorList>
            <person name="Zhang R.-G."/>
        </authorList>
    </citation>
    <scope>NUCLEOTIDE SEQUENCE</scope>
    <source>
        <strain evidence="3">Huo1</strain>
        <tissue evidence="3">Leaf</tissue>
    </source>
</reference>
<dbReference type="InterPro" id="IPR055482">
    <property type="entry name" value="DUF7054"/>
</dbReference>
<proteinExistence type="predicted"/>
<feature type="compositionally biased region" description="Basic and acidic residues" evidence="1">
    <location>
        <begin position="11"/>
        <end position="24"/>
    </location>
</feature>
<evidence type="ECO:0000256" key="1">
    <source>
        <dbReference type="SAM" id="MobiDB-lite"/>
    </source>
</evidence>
<dbReference type="EMBL" id="PNBA02000006">
    <property type="protein sequence ID" value="KAG6422490.1"/>
    <property type="molecule type" value="Genomic_DNA"/>
</dbReference>
<sequence>MSSPKKHRKLGSHDKSRKEGEVVARSKRRLPRGGDFAEAGEVTKLLLHVTIQRSLGAVRVVMPPGATAEDQIVAALRQYEKEARLPLARLYVIGVDERDRGRLCYNRELKAEYASAELKAAEMRAAVMWEDENAADFAAAA</sequence>
<dbReference type="PANTHER" id="PTHR33270:SF24">
    <property type="entry name" value="EXPRESSED PROTEIN"/>
    <property type="match status" value="1"/>
</dbReference>
<evidence type="ECO:0000259" key="2">
    <source>
        <dbReference type="Pfam" id="PF23156"/>
    </source>
</evidence>
<feature type="domain" description="DUF7054" evidence="2">
    <location>
        <begin position="43"/>
        <end position="87"/>
    </location>
</feature>
<dbReference type="AlphaFoldDB" id="A0A8X8XXW1"/>